<dbReference type="RefSeq" id="XP_013954642.1">
    <property type="nucleotide sequence ID" value="XM_014099167.1"/>
</dbReference>
<protein>
    <submittedName>
        <fullName evidence="1">Uncharacterized protein</fullName>
    </submittedName>
</protein>
<name>G9MYN1_HYPVG</name>
<dbReference type="GeneID" id="25797174"/>
<dbReference type="EMBL" id="ABDF02000079">
    <property type="protein sequence ID" value="EHK20445.1"/>
    <property type="molecule type" value="Genomic_DNA"/>
</dbReference>
<dbReference type="AlphaFoldDB" id="G9MYN1"/>
<evidence type="ECO:0000313" key="2">
    <source>
        <dbReference type="Proteomes" id="UP000007115"/>
    </source>
</evidence>
<dbReference type="OrthoDB" id="1731983at2759"/>
<proteinExistence type="predicted"/>
<dbReference type="VEuPathDB" id="FungiDB:TRIVIDRAFT_68982"/>
<dbReference type="InParanoid" id="G9MYN1"/>
<dbReference type="Proteomes" id="UP000007115">
    <property type="component" value="Unassembled WGS sequence"/>
</dbReference>
<dbReference type="Gene3D" id="3.40.50.720">
    <property type="entry name" value="NAD(P)-binding Rossmann-like Domain"/>
    <property type="match status" value="1"/>
</dbReference>
<accession>G9MYN1</accession>
<evidence type="ECO:0000313" key="1">
    <source>
        <dbReference type="EMBL" id="EHK20445.1"/>
    </source>
</evidence>
<gene>
    <name evidence="1" type="ORF">TRIVIDRAFT_68982</name>
</gene>
<dbReference type="STRING" id="413071.G9MYN1"/>
<keyword evidence="2" id="KW-1185">Reference proteome</keyword>
<dbReference type="HOGENOM" id="CLU_1555464_0_0_1"/>
<comment type="caution">
    <text evidence="1">The sequence shown here is derived from an EMBL/GenBank/DDBJ whole genome shotgun (WGS) entry which is preliminary data.</text>
</comment>
<organism evidence="1 2">
    <name type="scientific">Hypocrea virens (strain Gv29-8 / FGSC 10586)</name>
    <name type="common">Gliocladium virens</name>
    <name type="synonym">Trichoderma virens</name>
    <dbReference type="NCBI Taxonomy" id="413071"/>
    <lineage>
        <taxon>Eukaryota</taxon>
        <taxon>Fungi</taxon>
        <taxon>Dikarya</taxon>
        <taxon>Ascomycota</taxon>
        <taxon>Pezizomycotina</taxon>
        <taxon>Sordariomycetes</taxon>
        <taxon>Hypocreomycetidae</taxon>
        <taxon>Hypocreales</taxon>
        <taxon>Hypocreaceae</taxon>
        <taxon>Trichoderma</taxon>
    </lineage>
</organism>
<sequence length="172" mass="19091">MSSSYPTTSLTVKSRGINYGLPTYSPSVKGSNALVFGANGISGNNMDTAELLKHHQIRAHVGRYISNLLRVLTRIAMCLSIMSHGPMLKECVELIVFSTRISKWEYLLIFEGKLLQSCLDALQLASIKPKRFLLTTGAKKSGLYYALVNSPAVESDPRVLIEPNFYYVQEDT</sequence>
<reference evidence="1 2" key="1">
    <citation type="journal article" date="2011" name="Genome Biol.">
        <title>Comparative genome sequence analysis underscores mycoparasitism as the ancestral life style of Trichoderma.</title>
        <authorList>
            <person name="Kubicek C.P."/>
            <person name="Herrera-Estrella A."/>
            <person name="Seidl-Seiboth V."/>
            <person name="Martinez D.A."/>
            <person name="Druzhinina I.S."/>
            <person name="Thon M."/>
            <person name="Zeilinger S."/>
            <person name="Casas-Flores S."/>
            <person name="Horwitz B.A."/>
            <person name="Mukherjee P.K."/>
            <person name="Mukherjee M."/>
            <person name="Kredics L."/>
            <person name="Alcaraz L.D."/>
            <person name="Aerts A."/>
            <person name="Antal Z."/>
            <person name="Atanasova L."/>
            <person name="Cervantes-Badillo M.G."/>
            <person name="Challacombe J."/>
            <person name="Chertkov O."/>
            <person name="McCluskey K."/>
            <person name="Coulpier F."/>
            <person name="Deshpande N."/>
            <person name="von Doehren H."/>
            <person name="Ebbole D.J."/>
            <person name="Esquivel-Naranjo E.U."/>
            <person name="Fekete E."/>
            <person name="Flipphi M."/>
            <person name="Glaser F."/>
            <person name="Gomez-Rodriguez E.Y."/>
            <person name="Gruber S."/>
            <person name="Han C."/>
            <person name="Henrissat B."/>
            <person name="Hermosa R."/>
            <person name="Hernandez-Onate M."/>
            <person name="Karaffa L."/>
            <person name="Kosti I."/>
            <person name="Le Crom S."/>
            <person name="Lindquist E."/>
            <person name="Lucas S."/>
            <person name="Luebeck M."/>
            <person name="Luebeck P.S."/>
            <person name="Margeot A."/>
            <person name="Metz B."/>
            <person name="Misra M."/>
            <person name="Nevalainen H."/>
            <person name="Omann M."/>
            <person name="Packer N."/>
            <person name="Perrone G."/>
            <person name="Uresti-Rivera E.E."/>
            <person name="Salamov A."/>
            <person name="Schmoll M."/>
            <person name="Seiboth B."/>
            <person name="Shapiro H."/>
            <person name="Sukno S."/>
            <person name="Tamayo-Ramos J.A."/>
            <person name="Tisch D."/>
            <person name="Wiest A."/>
            <person name="Wilkinson H.H."/>
            <person name="Zhang M."/>
            <person name="Coutinho P.M."/>
            <person name="Kenerley C.M."/>
            <person name="Monte E."/>
            <person name="Baker S.E."/>
            <person name="Grigoriev I.V."/>
        </authorList>
    </citation>
    <scope>NUCLEOTIDE SEQUENCE [LARGE SCALE GENOMIC DNA]</scope>
    <source>
        <strain evidence="2">Gv29-8 / FGSC 10586</strain>
    </source>
</reference>